<name>A0A2X0VD11_9GAMM</name>
<evidence type="ECO:0000313" key="3">
    <source>
        <dbReference type="Proteomes" id="UP000250086"/>
    </source>
</evidence>
<evidence type="ECO:0000259" key="1">
    <source>
        <dbReference type="Pfam" id="PF13723"/>
    </source>
</evidence>
<dbReference type="Pfam" id="PF13723">
    <property type="entry name" value="Ketoacyl-synt_2"/>
    <property type="match status" value="1"/>
</dbReference>
<protein>
    <recommendedName>
        <fullName evidence="1">Beta-ketoacyl synthase-like N-terminal domain-containing protein</fullName>
    </recommendedName>
</protein>
<dbReference type="AlphaFoldDB" id="A0A2X0VD11"/>
<dbReference type="Proteomes" id="UP000250086">
    <property type="component" value="Unassembled WGS sequence"/>
</dbReference>
<accession>A0A2X0VD11</accession>
<dbReference type="EMBL" id="UAPV01000001">
    <property type="protein sequence ID" value="SPT69144.1"/>
    <property type="molecule type" value="Genomic_DNA"/>
</dbReference>
<reference evidence="2 3" key="1">
    <citation type="submission" date="2018-06" db="EMBL/GenBank/DDBJ databases">
        <authorList>
            <consortium name="Pathogen Informatics"/>
            <person name="Doyle S."/>
        </authorList>
    </citation>
    <scope>NUCLEOTIDE SEQUENCE [LARGE SCALE GENOMIC DNA]</scope>
    <source>
        <strain evidence="2 3">NCTC13093</strain>
    </source>
</reference>
<sequence>MKFAFDIKDMDIIAPGIDDINSFYEDIEHFDETQVVAKSKLIAMMTARRLTIGTRLACEVAIRLLNLHSDVNSVVFASRHGELVRNYSILSAIASNNDVSPTEFATSVHNSAVGHFTILTQKQIVSSSVSAGYDSFVQGLIETLSTIQKGQKAIFVDFDGAVPEFYNDEIGNVSSFSYAAGFIIEPGESITISSTDMINPTVTDNTKALPQSFEFLKNIKNHNPFMLEGNSYMWQVQCNV</sequence>
<proteinExistence type="predicted"/>
<dbReference type="RefSeq" id="WP_172458241.1">
    <property type="nucleotide sequence ID" value="NZ_UAPU01000007.1"/>
</dbReference>
<keyword evidence="3" id="KW-1185">Reference proteome</keyword>
<dbReference type="InterPro" id="IPR014030">
    <property type="entry name" value="Ketoacyl_synth_N"/>
</dbReference>
<gene>
    <name evidence="2" type="ORF">NCTC13093_00507</name>
</gene>
<evidence type="ECO:0000313" key="2">
    <source>
        <dbReference type="EMBL" id="SPT69144.1"/>
    </source>
</evidence>
<organism evidence="2 3">
    <name type="scientific">Anaerobiospirillum thomasii</name>
    <dbReference type="NCBI Taxonomy" id="179995"/>
    <lineage>
        <taxon>Bacteria</taxon>
        <taxon>Pseudomonadati</taxon>
        <taxon>Pseudomonadota</taxon>
        <taxon>Gammaproteobacteria</taxon>
        <taxon>Aeromonadales</taxon>
        <taxon>Succinivibrionaceae</taxon>
        <taxon>Anaerobiospirillum</taxon>
    </lineage>
</organism>
<feature type="domain" description="Beta-ketoacyl synthase-like N-terminal" evidence="1">
    <location>
        <begin position="36"/>
        <end position="235"/>
    </location>
</feature>